<evidence type="ECO:0000256" key="5">
    <source>
        <dbReference type="ARBA" id="ARBA00022989"/>
    </source>
</evidence>
<feature type="transmembrane region" description="Helical" evidence="7">
    <location>
        <begin position="79"/>
        <end position="100"/>
    </location>
</feature>
<evidence type="ECO:0000313" key="9">
    <source>
        <dbReference type="EMBL" id="TCP20852.1"/>
    </source>
</evidence>
<dbReference type="Gene3D" id="1.10.3720.10">
    <property type="entry name" value="MetI-like"/>
    <property type="match status" value="1"/>
</dbReference>
<dbReference type="RefSeq" id="WP_132747921.1">
    <property type="nucleotide sequence ID" value="NZ_SLXK01000048.1"/>
</dbReference>
<dbReference type="GO" id="GO:0005886">
    <property type="term" value="C:plasma membrane"/>
    <property type="evidence" value="ECO:0007669"/>
    <property type="project" value="UniProtKB-SubCell"/>
</dbReference>
<dbReference type="Pfam" id="PF00528">
    <property type="entry name" value="BPD_transp_1"/>
    <property type="match status" value="1"/>
</dbReference>
<evidence type="ECO:0000259" key="8">
    <source>
        <dbReference type="PROSITE" id="PS50928"/>
    </source>
</evidence>
<dbReference type="CDD" id="cd06261">
    <property type="entry name" value="TM_PBP2"/>
    <property type="match status" value="1"/>
</dbReference>
<dbReference type="PROSITE" id="PS50928">
    <property type="entry name" value="ABC_TM1"/>
    <property type="match status" value="1"/>
</dbReference>
<dbReference type="InterPro" id="IPR000515">
    <property type="entry name" value="MetI-like"/>
</dbReference>
<feature type="domain" description="ABC transmembrane type-1" evidence="8">
    <location>
        <begin position="75"/>
        <end position="258"/>
    </location>
</feature>
<evidence type="ECO:0000256" key="7">
    <source>
        <dbReference type="RuleBase" id="RU363032"/>
    </source>
</evidence>
<sequence>MSTVAIKKPLKKRIRNWAILVIVLAIYIVCFWTFFQDIEIKNTAGKAVAAIFNGLIHPDWDYIYDPAGEDLLRSLLETLAIAVLGTFISAALCMPFAFWAARNMSKHRFVSASGKTVLSAIRVFPELIMALLFIKAVGLGPFAGILALGFHSIGMLGKLFGESVENMDFSATEALTASGANKIQTLWFAILPQVMPEFMSYTLYRFEISVRAATILGIVGAGGIGAPLIFALNGHSWDRVGIILLGIIVMVTTIDLISGAIRKRLV</sequence>
<feature type="transmembrane region" description="Helical" evidence="7">
    <location>
        <begin position="17"/>
        <end position="35"/>
    </location>
</feature>
<comment type="similarity">
    <text evidence="7">Belongs to the binding-protein-dependent transport system permease family.</text>
</comment>
<protein>
    <submittedName>
        <fullName evidence="9">Phosphonate transport system permease protein</fullName>
    </submittedName>
</protein>
<dbReference type="Proteomes" id="UP000295416">
    <property type="component" value="Unassembled WGS sequence"/>
</dbReference>
<keyword evidence="10" id="KW-1185">Reference proteome</keyword>
<proteinExistence type="inferred from homology"/>
<dbReference type="EMBL" id="SLXK01000048">
    <property type="protein sequence ID" value="TCP20852.1"/>
    <property type="molecule type" value="Genomic_DNA"/>
</dbReference>
<keyword evidence="4 7" id="KW-0812">Transmembrane</keyword>
<organism evidence="9 10">
    <name type="scientific">Scopulibacillus darangshiensis</name>
    <dbReference type="NCBI Taxonomy" id="442528"/>
    <lineage>
        <taxon>Bacteria</taxon>
        <taxon>Bacillati</taxon>
        <taxon>Bacillota</taxon>
        <taxon>Bacilli</taxon>
        <taxon>Bacillales</taxon>
        <taxon>Sporolactobacillaceae</taxon>
        <taxon>Scopulibacillus</taxon>
    </lineage>
</organism>
<evidence type="ECO:0000313" key="10">
    <source>
        <dbReference type="Proteomes" id="UP000295416"/>
    </source>
</evidence>
<reference evidence="9 10" key="1">
    <citation type="submission" date="2019-03" db="EMBL/GenBank/DDBJ databases">
        <title>Genomic Encyclopedia of Type Strains, Phase IV (KMG-IV): sequencing the most valuable type-strain genomes for metagenomic binning, comparative biology and taxonomic classification.</title>
        <authorList>
            <person name="Goeker M."/>
        </authorList>
    </citation>
    <scope>NUCLEOTIDE SEQUENCE [LARGE SCALE GENOMIC DNA]</scope>
    <source>
        <strain evidence="9 10">DSM 19377</strain>
    </source>
</reference>
<feature type="transmembrane region" description="Helical" evidence="7">
    <location>
        <begin position="208"/>
        <end position="230"/>
    </location>
</feature>
<evidence type="ECO:0000256" key="2">
    <source>
        <dbReference type="ARBA" id="ARBA00004196"/>
    </source>
</evidence>
<evidence type="ECO:0000256" key="4">
    <source>
        <dbReference type="ARBA" id="ARBA00022692"/>
    </source>
</evidence>
<dbReference type="AlphaFoldDB" id="A0A4R2NHX6"/>
<dbReference type="GO" id="GO:0015416">
    <property type="term" value="F:ABC-type phosphonate transporter activity"/>
    <property type="evidence" value="ECO:0007669"/>
    <property type="project" value="InterPro"/>
</dbReference>
<keyword evidence="3 7" id="KW-0813">Transport</keyword>
<dbReference type="PANTHER" id="PTHR30043">
    <property type="entry name" value="PHOSPHONATES TRANSPORT SYSTEM PERMEASE PROTEIN"/>
    <property type="match status" value="1"/>
</dbReference>
<dbReference type="InterPro" id="IPR035906">
    <property type="entry name" value="MetI-like_sf"/>
</dbReference>
<dbReference type="InterPro" id="IPR005769">
    <property type="entry name" value="PhnE/PtxC"/>
</dbReference>
<name>A0A4R2NHX6_9BACL</name>
<keyword evidence="5 7" id="KW-1133">Transmembrane helix</keyword>
<dbReference type="GO" id="GO:0030313">
    <property type="term" value="C:cell envelope"/>
    <property type="evidence" value="ECO:0007669"/>
    <property type="project" value="UniProtKB-SubCell"/>
</dbReference>
<evidence type="ECO:0000256" key="3">
    <source>
        <dbReference type="ARBA" id="ARBA00022448"/>
    </source>
</evidence>
<feature type="transmembrane region" description="Helical" evidence="7">
    <location>
        <begin position="242"/>
        <end position="261"/>
    </location>
</feature>
<dbReference type="PANTHER" id="PTHR30043:SF8">
    <property type="entry name" value="ABC TRANSPORTER, PERMEASE PROTEIN CC0363, PUTATIVE-RELATED"/>
    <property type="match status" value="1"/>
</dbReference>
<dbReference type="OrthoDB" id="8557224at2"/>
<dbReference type="SUPFAM" id="SSF161098">
    <property type="entry name" value="MetI-like"/>
    <property type="match status" value="1"/>
</dbReference>
<accession>A0A4R2NHX6</accession>
<dbReference type="NCBIfam" id="TIGR01097">
    <property type="entry name" value="PhnE"/>
    <property type="match status" value="1"/>
</dbReference>
<evidence type="ECO:0000256" key="1">
    <source>
        <dbReference type="ARBA" id="ARBA00004141"/>
    </source>
</evidence>
<evidence type="ECO:0000256" key="6">
    <source>
        <dbReference type="ARBA" id="ARBA00023136"/>
    </source>
</evidence>
<keyword evidence="6 7" id="KW-0472">Membrane</keyword>
<comment type="subcellular location">
    <subcellularLocation>
        <location evidence="2">Cell envelope</location>
    </subcellularLocation>
    <subcellularLocation>
        <location evidence="7">Cell membrane</location>
        <topology evidence="7">Multi-pass membrane protein</topology>
    </subcellularLocation>
    <subcellularLocation>
        <location evidence="1">Membrane</location>
        <topology evidence="1">Multi-pass membrane protein</topology>
    </subcellularLocation>
</comment>
<comment type="caution">
    <text evidence="9">The sequence shown here is derived from an EMBL/GenBank/DDBJ whole genome shotgun (WGS) entry which is preliminary data.</text>
</comment>
<feature type="transmembrane region" description="Helical" evidence="7">
    <location>
        <begin position="140"/>
        <end position="160"/>
    </location>
</feature>
<gene>
    <name evidence="9" type="ORF">EV207_1481</name>
</gene>